<evidence type="ECO:0000256" key="3">
    <source>
        <dbReference type="ARBA" id="ARBA00022737"/>
    </source>
</evidence>
<evidence type="ECO:0000256" key="2">
    <source>
        <dbReference type="ARBA" id="ARBA00022729"/>
    </source>
</evidence>
<dbReference type="PANTHER" id="PTHR46093:SF18">
    <property type="entry name" value="FIBRONECTIN TYPE-III DOMAIN-CONTAINING PROTEIN"/>
    <property type="match status" value="1"/>
</dbReference>
<reference evidence="6" key="1">
    <citation type="submission" date="2021-01" db="EMBL/GenBank/DDBJ databases">
        <authorList>
            <person name="Corre E."/>
            <person name="Pelletier E."/>
            <person name="Niang G."/>
            <person name="Scheremetjew M."/>
            <person name="Finn R."/>
            <person name="Kale V."/>
            <person name="Holt S."/>
            <person name="Cochrane G."/>
            <person name="Meng A."/>
            <person name="Brown T."/>
            <person name="Cohen L."/>
        </authorList>
    </citation>
    <scope>NUCLEOTIDE SEQUENCE</scope>
    <source>
        <strain evidence="6">UTEX LB 985</strain>
    </source>
</reference>
<dbReference type="Pfam" id="PF24681">
    <property type="entry name" value="Kelch_KLHDC2_KLHL20_DRC7"/>
    <property type="match status" value="1"/>
</dbReference>
<evidence type="ECO:0000256" key="4">
    <source>
        <dbReference type="ARBA" id="ARBA00023157"/>
    </source>
</evidence>
<name>A0A7S2NG50_9EUKA</name>
<dbReference type="InterPro" id="IPR013320">
    <property type="entry name" value="ConA-like_dom_sf"/>
</dbReference>
<dbReference type="SUPFAM" id="SSF117281">
    <property type="entry name" value="Kelch motif"/>
    <property type="match status" value="1"/>
</dbReference>
<dbReference type="EMBL" id="HBGU01074184">
    <property type="protein sequence ID" value="CAD9537882.1"/>
    <property type="molecule type" value="Transcribed_RNA"/>
</dbReference>
<dbReference type="InterPro" id="IPR006558">
    <property type="entry name" value="LamG-like"/>
</dbReference>
<dbReference type="PANTHER" id="PTHR46093">
    <property type="entry name" value="ACYL-COA-BINDING DOMAIN-CONTAINING PROTEIN 5"/>
    <property type="match status" value="1"/>
</dbReference>
<protein>
    <recommendedName>
        <fullName evidence="5">LamG-like jellyroll fold domain-containing protein</fullName>
    </recommendedName>
</protein>
<proteinExistence type="predicted"/>
<keyword evidence="4" id="KW-1015">Disulfide bond</keyword>
<dbReference type="SUPFAM" id="SSF49899">
    <property type="entry name" value="Concanavalin A-like lectins/glucanases"/>
    <property type="match status" value="1"/>
</dbReference>
<dbReference type="Gene3D" id="2.60.120.200">
    <property type="match status" value="1"/>
</dbReference>
<evidence type="ECO:0000256" key="1">
    <source>
        <dbReference type="ARBA" id="ARBA00022441"/>
    </source>
</evidence>
<keyword evidence="2" id="KW-0732">Signal</keyword>
<sequence>MIHIEKMKWELAKTVGKPPSPRGGCISCVCGNRMLIYGGEVEPGCAPSDELWSLDLESSTWTQVNIRGVSPGHLAYGAAACVGNRAYFFGGWTGQEATNALFLLDSVTYMWEPVDDEGSGMRPSPRYGHSLIAAEHQLVMYGGQDPMLHFATLAIYDTTTEIWSHPQTRGDICRERAFHSTMLWGRNVVIALGSDGSHDMNVINMLNLDTLYWDSWDGNISRKAAAIGLIEGKMLLCGGEDNKEKFNDTYQFNMGGYMMLFDGVDDEIMIPHLPTIITTQYTIEAWVRPAGKDGKVSAMNIIARSDDTYPMSAWSHQLRINREGKFEHYVEADDKYAVAHTVTVNPGQWYHLAGVAVADGELKLYVDGQEEGNSVDIGALRQKLDRYFIGSATGDGMSMFEGVIAEVRVWNLPRSEEEIVQESRKVLNGTERGLVGYWRINEGPGAMVFDFSSYNNVGPIKGEPRWSANIVPAQEATNI</sequence>
<feature type="domain" description="LamG-like jellyroll fold" evidence="5">
    <location>
        <begin position="279"/>
        <end position="417"/>
    </location>
</feature>
<keyword evidence="1" id="KW-0880">Kelch repeat</keyword>
<dbReference type="InterPro" id="IPR015915">
    <property type="entry name" value="Kelch-typ_b-propeller"/>
</dbReference>
<dbReference type="SMART" id="SM00560">
    <property type="entry name" value="LamGL"/>
    <property type="match status" value="1"/>
</dbReference>
<keyword evidence="3" id="KW-0677">Repeat</keyword>
<evidence type="ECO:0000313" key="6">
    <source>
        <dbReference type="EMBL" id="CAD9537882.1"/>
    </source>
</evidence>
<dbReference type="Gene3D" id="2.120.10.80">
    <property type="entry name" value="Kelch-type beta propeller"/>
    <property type="match status" value="1"/>
</dbReference>
<evidence type="ECO:0000259" key="5">
    <source>
        <dbReference type="SMART" id="SM00560"/>
    </source>
</evidence>
<gene>
    <name evidence="6" type="ORF">CBRE1094_LOCUS40400</name>
</gene>
<dbReference type="Pfam" id="PF13385">
    <property type="entry name" value="Laminin_G_3"/>
    <property type="match status" value="1"/>
</dbReference>
<dbReference type="AlphaFoldDB" id="A0A7S2NG50"/>
<organism evidence="6">
    <name type="scientific">Haptolina brevifila</name>
    <dbReference type="NCBI Taxonomy" id="156173"/>
    <lineage>
        <taxon>Eukaryota</taxon>
        <taxon>Haptista</taxon>
        <taxon>Haptophyta</taxon>
        <taxon>Prymnesiophyceae</taxon>
        <taxon>Prymnesiales</taxon>
        <taxon>Prymnesiaceae</taxon>
        <taxon>Haptolina</taxon>
    </lineage>
</organism>
<accession>A0A7S2NG50</accession>